<gene>
    <name evidence="1" type="ORF">LTR37_008423</name>
</gene>
<proteinExistence type="predicted"/>
<name>A0ACC3NAH3_9PEZI</name>
<dbReference type="Proteomes" id="UP001281147">
    <property type="component" value="Unassembled WGS sequence"/>
</dbReference>
<evidence type="ECO:0000313" key="2">
    <source>
        <dbReference type="Proteomes" id="UP001281147"/>
    </source>
</evidence>
<keyword evidence="2" id="KW-1185">Reference proteome</keyword>
<accession>A0ACC3NAH3</accession>
<comment type="caution">
    <text evidence="1">The sequence shown here is derived from an EMBL/GenBank/DDBJ whole genome shotgun (WGS) entry which is preliminary data.</text>
</comment>
<dbReference type="EMBL" id="JAUTXU010000062">
    <property type="protein sequence ID" value="KAK3713465.1"/>
    <property type="molecule type" value="Genomic_DNA"/>
</dbReference>
<organism evidence="1 2">
    <name type="scientific">Vermiconidia calcicola</name>
    <dbReference type="NCBI Taxonomy" id="1690605"/>
    <lineage>
        <taxon>Eukaryota</taxon>
        <taxon>Fungi</taxon>
        <taxon>Dikarya</taxon>
        <taxon>Ascomycota</taxon>
        <taxon>Pezizomycotina</taxon>
        <taxon>Dothideomycetes</taxon>
        <taxon>Dothideomycetidae</taxon>
        <taxon>Mycosphaerellales</taxon>
        <taxon>Extremaceae</taxon>
        <taxon>Vermiconidia</taxon>
    </lineage>
</organism>
<reference evidence="1" key="1">
    <citation type="submission" date="2023-07" db="EMBL/GenBank/DDBJ databases">
        <title>Black Yeasts Isolated from many extreme environments.</title>
        <authorList>
            <person name="Coleine C."/>
            <person name="Stajich J.E."/>
            <person name="Selbmann L."/>
        </authorList>
    </citation>
    <scope>NUCLEOTIDE SEQUENCE</scope>
    <source>
        <strain evidence="1">CCFEE 5714</strain>
    </source>
</reference>
<sequence length="486" mass="54649">MLWVTEAIIDRFISLMSAAIQSVPPEVLGRCIEHLAFRDICNLRLSCRKFAAWCAQGTFKSHFLSKHVHMTKENLESFVEQTGPGRLGCLVEHVTLTGVAVDTQLLGEILQTKTRWVTKSHGSVQYHCTPAKLLKVEADLKGLKALQTEQAYLRDNGESVALLAEAFRNIASNGKLGLLPHLTLDVAVYLQNAETRQLPAAGGDWGRISQAAADCFHMTMSSLAKSKLLSTRLDIFGSASRCSLGCGELYQLGSYDSLLAPAMSGIKSLSLSLSNRHLVDSGEQSDDEEIEVISSIKSDSSALPDFLALMPQLKDLNLHWFTTYQPRTREEVLFNSGRFHGRSEHVRLTVLTKCSLRGIFLSERGLLAFLQRVPVTRLMLEEIHMVEGSFTPVFEYCTSEEAKMEYLWLNYLWQDRCLYFHDSTQVKFPHSAGWDIGPQTLERRGNEVRRPIRYGYPTGRTKGSSSPEVREVHRLQKLRRLEYGPP</sequence>
<protein>
    <submittedName>
        <fullName evidence="1">Uncharacterized protein</fullName>
    </submittedName>
</protein>
<evidence type="ECO:0000313" key="1">
    <source>
        <dbReference type="EMBL" id="KAK3713465.1"/>
    </source>
</evidence>